<gene>
    <name evidence="2" type="ORF">Poly41_61970</name>
</gene>
<dbReference type="RefSeq" id="WP_146530922.1">
    <property type="nucleotide sequence ID" value="NZ_SJPV01000017.1"/>
</dbReference>
<dbReference type="Proteomes" id="UP000319143">
    <property type="component" value="Unassembled WGS sequence"/>
</dbReference>
<keyword evidence="1" id="KW-0472">Membrane</keyword>
<accession>A0A5C6D3J6</accession>
<keyword evidence="1" id="KW-0812">Transmembrane</keyword>
<evidence type="ECO:0008006" key="4">
    <source>
        <dbReference type="Google" id="ProtNLM"/>
    </source>
</evidence>
<reference evidence="2 3" key="1">
    <citation type="submission" date="2019-02" db="EMBL/GenBank/DDBJ databases">
        <title>Deep-cultivation of Planctomycetes and their phenomic and genomic characterization uncovers novel biology.</title>
        <authorList>
            <person name="Wiegand S."/>
            <person name="Jogler M."/>
            <person name="Boedeker C."/>
            <person name="Pinto D."/>
            <person name="Vollmers J."/>
            <person name="Rivas-Marin E."/>
            <person name="Kohn T."/>
            <person name="Peeters S.H."/>
            <person name="Heuer A."/>
            <person name="Rast P."/>
            <person name="Oberbeckmann S."/>
            <person name="Bunk B."/>
            <person name="Jeske O."/>
            <person name="Meyerdierks A."/>
            <person name="Storesund J.E."/>
            <person name="Kallscheuer N."/>
            <person name="Luecker S."/>
            <person name="Lage O.M."/>
            <person name="Pohl T."/>
            <person name="Merkel B.J."/>
            <person name="Hornburger P."/>
            <person name="Mueller R.-W."/>
            <person name="Bruemmer F."/>
            <person name="Labrenz M."/>
            <person name="Spormann A.M."/>
            <person name="Op Den Camp H."/>
            <person name="Overmann J."/>
            <person name="Amann R."/>
            <person name="Jetten M.S.M."/>
            <person name="Mascher T."/>
            <person name="Medema M.H."/>
            <person name="Devos D.P."/>
            <person name="Kaster A.-K."/>
            <person name="Ovreas L."/>
            <person name="Rohde M."/>
            <person name="Galperin M.Y."/>
            <person name="Jogler C."/>
        </authorList>
    </citation>
    <scope>NUCLEOTIDE SEQUENCE [LARGE SCALE GENOMIC DNA]</scope>
    <source>
        <strain evidence="2 3">Poly41</strain>
    </source>
</reference>
<dbReference type="AlphaFoldDB" id="A0A5C6D3J6"/>
<dbReference type="EMBL" id="SJPV01000017">
    <property type="protein sequence ID" value="TWU31328.1"/>
    <property type="molecule type" value="Genomic_DNA"/>
</dbReference>
<keyword evidence="3" id="KW-1185">Reference proteome</keyword>
<feature type="transmembrane region" description="Helical" evidence="1">
    <location>
        <begin position="20"/>
        <end position="45"/>
    </location>
</feature>
<evidence type="ECO:0000313" key="2">
    <source>
        <dbReference type="EMBL" id="TWU31328.1"/>
    </source>
</evidence>
<proteinExistence type="predicted"/>
<organism evidence="2 3">
    <name type="scientific">Novipirellula artificiosorum</name>
    <dbReference type="NCBI Taxonomy" id="2528016"/>
    <lineage>
        <taxon>Bacteria</taxon>
        <taxon>Pseudomonadati</taxon>
        <taxon>Planctomycetota</taxon>
        <taxon>Planctomycetia</taxon>
        <taxon>Pirellulales</taxon>
        <taxon>Pirellulaceae</taxon>
        <taxon>Novipirellula</taxon>
    </lineage>
</organism>
<sequence>MSEEIVIRQTTPPGITLPFSILLLIINLVATLYMVGLIWMVQIVHYPLFNGVGEGSFIAYQKRHQFLITLIVGPPMLIEAFSSLLLVWNPPTGVNNWMILAGVGLLLVIWISTAAIQVPCHNKLLRGFDQATHHRLVRSNWIRTAAWTARGGFVVWMLVHVLSASTGV</sequence>
<dbReference type="OrthoDB" id="27509at2"/>
<keyword evidence="1" id="KW-1133">Transmembrane helix</keyword>
<protein>
    <recommendedName>
        <fullName evidence="4">DUF1772 domain-containing protein</fullName>
    </recommendedName>
</protein>
<comment type="caution">
    <text evidence="2">The sequence shown here is derived from an EMBL/GenBank/DDBJ whole genome shotgun (WGS) entry which is preliminary data.</text>
</comment>
<evidence type="ECO:0000256" key="1">
    <source>
        <dbReference type="SAM" id="Phobius"/>
    </source>
</evidence>
<evidence type="ECO:0000313" key="3">
    <source>
        <dbReference type="Proteomes" id="UP000319143"/>
    </source>
</evidence>
<feature type="transmembrane region" description="Helical" evidence="1">
    <location>
        <begin position="66"/>
        <end position="88"/>
    </location>
</feature>
<name>A0A5C6D3J6_9BACT</name>
<feature type="transmembrane region" description="Helical" evidence="1">
    <location>
        <begin position="94"/>
        <end position="116"/>
    </location>
</feature>